<accession>A0ABY1S9L5</accession>
<name>A0ABY1S9L5_CALBS</name>
<feature type="transmembrane region" description="Helical" evidence="1">
    <location>
        <begin position="129"/>
        <end position="150"/>
    </location>
</feature>
<proteinExistence type="predicted"/>
<comment type="caution">
    <text evidence="2">The sequence shown here is derived from an EMBL/GenBank/DDBJ whole genome shotgun (WGS) entry which is preliminary data.</text>
</comment>
<evidence type="ECO:0000256" key="1">
    <source>
        <dbReference type="SAM" id="Phobius"/>
    </source>
</evidence>
<keyword evidence="3" id="KW-1185">Reference proteome</keyword>
<reference evidence="2 3" key="1">
    <citation type="submission" date="2017-05" db="EMBL/GenBank/DDBJ databases">
        <authorList>
            <person name="Varghese N."/>
            <person name="Submissions S."/>
        </authorList>
    </citation>
    <scope>NUCLEOTIDE SEQUENCE [LARGE SCALE GENOMIC DNA]</scope>
    <source>
        <strain evidence="2 3">MACB1020</strain>
    </source>
</reference>
<evidence type="ECO:0000313" key="3">
    <source>
        <dbReference type="Proteomes" id="UP000196803"/>
    </source>
</evidence>
<keyword evidence="1" id="KW-0812">Transmembrane</keyword>
<evidence type="ECO:0000313" key="2">
    <source>
        <dbReference type="EMBL" id="SMR94247.1"/>
    </source>
</evidence>
<feature type="transmembrane region" description="Helical" evidence="1">
    <location>
        <begin position="87"/>
        <end position="109"/>
    </location>
</feature>
<sequence>MKMVIRMSIAEIVKILRMRSFIVFLLLIVSTLVIQVNNVFRIDTKNLLLALMSITILYWLAYIACADYEYKTHKFLFTGKLSRSQIILYKMLSIFFLALIFNFIYFFIYTISSVIESESITIKISLKEILLSLSSFLIYFISVGSFSILVGTISLNFAITLLLSYICFNDFISNLISLLASKCKIDLIRNIMKYNPFGLAIKIFYTQKFSELEFLSLILYSIISLLITIVVINKKDLR</sequence>
<dbReference type="RefSeq" id="WP_015907616.1">
    <property type="nucleotide sequence ID" value="NZ_FUZJ01000001.1"/>
</dbReference>
<feature type="transmembrane region" description="Helical" evidence="1">
    <location>
        <begin position="157"/>
        <end position="180"/>
    </location>
</feature>
<gene>
    <name evidence="2" type="ORF">SAMN05216240_1983</name>
</gene>
<keyword evidence="1" id="KW-0472">Membrane</keyword>
<feature type="transmembrane region" description="Helical" evidence="1">
    <location>
        <begin position="46"/>
        <end position="66"/>
    </location>
</feature>
<feature type="transmembrane region" description="Helical" evidence="1">
    <location>
        <begin position="21"/>
        <end position="40"/>
    </location>
</feature>
<dbReference type="EMBL" id="FXXC01000001">
    <property type="protein sequence ID" value="SMR94247.1"/>
    <property type="molecule type" value="Genomic_DNA"/>
</dbReference>
<dbReference type="GeneID" id="60596196"/>
<feature type="transmembrane region" description="Helical" evidence="1">
    <location>
        <begin position="214"/>
        <end position="232"/>
    </location>
</feature>
<organism evidence="2 3">
    <name type="scientific">Caldicellulosiruptor bescii</name>
    <name type="common">Anaerocellum thermophilum</name>
    <dbReference type="NCBI Taxonomy" id="31899"/>
    <lineage>
        <taxon>Bacteria</taxon>
        <taxon>Bacillati</taxon>
        <taxon>Bacillota</taxon>
        <taxon>Bacillota incertae sedis</taxon>
        <taxon>Caldicellulosiruptorales</taxon>
        <taxon>Caldicellulosiruptoraceae</taxon>
        <taxon>Caldicellulosiruptor</taxon>
    </lineage>
</organism>
<keyword evidence="1" id="KW-1133">Transmembrane helix</keyword>
<dbReference type="Proteomes" id="UP000196803">
    <property type="component" value="Unassembled WGS sequence"/>
</dbReference>
<protein>
    <submittedName>
        <fullName evidence="2">ABC-2 type transport system permease protein</fullName>
    </submittedName>
</protein>